<dbReference type="PANTHER" id="PTHR15336:SF0">
    <property type="entry name" value="CYTOCHROME B-C1 COMPLEX SUBUNIT 6, MITOCHONDRIAL"/>
    <property type="match status" value="1"/>
</dbReference>
<comment type="subcellular location">
    <subcellularLocation>
        <location evidence="1">Mitochondrion inner membrane</location>
        <topology evidence="1">Peripheral membrane protein</topology>
        <orientation evidence="1">Intermembrane side</orientation>
    </subcellularLocation>
</comment>
<dbReference type="PANTHER" id="PTHR15336">
    <property type="entry name" value="UBIQUINOL-CYTOCHROME C REDUCTASE COMPLEX 7.8 KDA PROTEIN"/>
    <property type="match status" value="1"/>
</dbReference>
<keyword evidence="8" id="KW-0472">Membrane</keyword>
<dbReference type="OrthoDB" id="405848at2759"/>
<organism evidence="10 11">
    <name type="scientific">Absidia repens</name>
    <dbReference type="NCBI Taxonomy" id="90262"/>
    <lineage>
        <taxon>Eukaryota</taxon>
        <taxon>Fungi</taxon>
        <taxon>Fungi incertae sedis</taxon>
        <taxon>Mucoromycota</taxon>
        <taxon>Mucoromycotina</taxon>
        <taxon>Mucoromycetes</taxon>
        <taxon>Mucorales</taxon>
        <taxon>Cunninghamellaceae</taxon>
        <taxon>Absidia</taxon>
    </lineage>
</organism>
<keyword evidence="5" id="KW-0999">Mitochondrion inner membrane</keyword>
<keyword evidence="3" id="KW-0813">Transport</keyword>
<feature type="domain" description="Ubiquinol-cytochrome C reductase hinge" evidence="9">
    <location>
        <begin position="2"/>
        <end position="54"/>
    </location>
</feature>
<evidence type="ECO:0000256" key="8">
    <source>
        <dbReference type="ARBA" id="ARBA00023136"/>
    </source>
</evidence>
<dbReference type="InterPro" id="IPR036811">
    <property type="entry name" value="Ubol_cytC_Rdtase_hinge_dom_sf"/>
</dbReference>
<keyword evidence="6" id="KW-0249">Electron transport</keyword>
<dbReference type="STRING" id="90262.A0A1X2IY05"/>
<evidence type="ECO:0000313" key="11">
    <source>
        <dbReference type="Proteomes" id="UP000193560"/>
    </source>
</evidence>
<gene>
    <name evidence="10" type="ORF">BCR42DRAFT_402460</name>
</gene>
<evidence type="ECO:0000256" key="3">
    <source>
        <dbReference type="ARBA" id="ARBA00022448"/>
    </source>
</evidence>
<keyword evidence="11" id="KW-1185">Reference proteome</keyword>
<dbReference type="Proteomes" id="UP000193560">
    <property type="component" value="Unassembled WGS sequence"/>
</dbReference>
<evidence type="ECO:0000256" key="7">
    <source>
        <dbReference type="ARBA" id="ARBA00023128"/>
    </source>
</evidence>
<sequence length="54" mass="6191">MEECAKECPSLKHHLDECNERVENGSSENCIEEFFHFMHCADECAAPKIFATTK</sequence>
<name>A0A1X2IY05_9FUNG</name>
<dbReference type="Gene3D" id="1.10.287.20">
    <property type="entry name" value="Ubiquinol-cytochrome C reductase hinge domain"/>
    <property type="match status" value="1"/>
</dbReference>
<dbReference type="InterPro" id="IPR003422">
    <property type="entry name" value="Cyt_b-c1_6"/>
</dbReference>
<evidence type="ECO:0000256" key="6">
    <source>
        <dbReference type="ARBA" id="ARBA00022982"/>
    </source>
</evidence>
<dbReference type="Pfam" id="PF02320">
    <property type="entry name" value="UCR_hinge"/>
    <property type="match status" value="1"/>
</dbReference>
<evidence type="ECO:0000259" key="9">
    <source>
        <dbReference type="Pfam" id="PF02320"/>
    </source>
</evidence>
<protein>
    <submittedName>
        <fullName evidence="10">Ubiquinol-cytochrome C reductase hinge domain-containing protein</fullName>
    </submittedName>
</protein>
<reference evidence="10 11" key="1">
    <citation type="submission" date="2016-07" db="EMBL/GenBank/DDBJ databases">
        <title>Pervasive Adenine N6-methylation of Active Genes in Fungi.</title>
        <authorList>
            <consortium name="DOE Joint Genome Institute"/>
            <person name="Mondo S.J."/>
            <person name="Dannebaum R.O."/>
            <person name="Kuo R.C."/>
            <person name="Labutti K."/>
            <person name="Haridas S."/>
            <person name="Kuo A."/>
            <person name="Salamov A."/>
            <person name="Ahrendt S.R."/>
            <person name="Lipzen A."/>
            <person name="Sullivan W."/>
            <person name="Andreopoulos W.B."/>
            <person name="Clum A."/>
            <person name="Lindquist E."/>
            <person name="Daum C."/>
            <person name="Ramamoorthy G.K."/>
            <person name="Gryganskyi A."/>
            <person name="Culley D."/>
            <person name="Magnuson J.K."/>
            <person name="James T.Y."/>
            <person name="O'Malley M.A."/>
            <person name="Stajich J.E."/>
            <person name="Spatafora J.W."/>
            <person name="Visel A."/>
            <person name="Grigoriev I.V."/>
        </authorList>
    </citation>
    <scope>NUCLEOTIDE SEQUENCE [LARGE SCALE GENOMIC DNA]</scope>
    <source>
        <strain evidence="10 11">NRRL 1336</strain>
    </source>
</reference>
<keyword evidence="7" id="KW-0496">Mitochondrion</keyword>
<evidence type="ECO:0000256" key="1">
    <source>
        <dbReference type="ARBA" id="ARBA00004137"/>
    </source>
</evidence>
<comment type="similarity">
    <text evidence="2">Belongs to the UQCRH/QCR6 family.</text>
</comment>
<dbReference type="GO" id="GO:0006122">
    <property type="term" value="P:mitochondrial electron transport, ubiquinol to cytochrome c"/>
    <property type="evidence" value="ECO:0007669"/>
    <property type="project" value="InterPro"/>
</dbReference>
<accession>A0A1X2IY05</accession>
<evidence type="ECO:0000256" key="2">
    <source>
        <dbReference type="ARBA" id="ARBA00006498"/>
    </source>
</evidence>
<dbReference type="AlphaFoldDB" id="A0A1X2IY05"/>
<dbReference type="GO" id="GO:0005743">
    <property type="term" value="C:mitochondrial inner membrane"/>
    <property type="evidence" value="ECO:0007669"/>
    <property type="project" value="UniProtKB-SubCell"/>
</dbReference>
<evidence type="ECO:0000256" key="5">
    <source>
        <dbReference type="ARBA" id="ARBA00022792"/>
    </source>
</evidence>
<keyword evidence="4" id="KW-0679">Respiratory chain</keyword>
<evidence type="ECO:0000256" key="4">
    <source>
        <dbReference type="ARBA" id="ARBA00022660"/>
    </source>
</evidence>
<evidence type="ECO:0000313" key="10">
    <source>
        <dbReference type="EMBL" id="ORZ24216.1"/>
    </source>
</evidence>
<comment type="caution">
    <text evidence="10">The sequence shown here is derived from an EMBL/GenBank/DDBJ whole genome shotgun (WGS) entry which is preliminary data.</text>
</comment>
<proteinExistence type="inferred from homology"/>
<dbReference type="SUPFAM" id="SSF81531">
    <property type="entry name" value="Non-heme 11 kDa protein of cytochrome bc1 complex (Ubiquinol-cytochrome c reductase)"/>
    <property type="match status" value="1"/>
</dbReference>
<dbReference type="InterPro" id="IPR023184">
    <property type="entry name" value="Ubol_cytC_Rdtase_hinge_dom"/>
</dbReference>
<dbReference type="EMBL" id="MCGE01000002">
    <property type="protein sequence ID" value="ORZ24216.1"/>
    <property type="molecule type" value="Genomic_DNA"/>
</dbReference>